<sequence>MPNPSIDWDSDGGQLLDEFSEWYTSLDDISELPIPRPIREAHSMFQMQTSPSLARDIDEGMHVCQCVRIYDQHSHISFARIHLHALAVQVQLTLQGEERQSAAMELYEDSICIDIAQLANFEIFGGNIKGKFTKVLKSYDAWVYEVHPGHRLEFKHNELGLTPRSHSSACTQIKHMIRNSCGFLVVLFDDQRMGFVKSDNQLWRRKNRVAFVLKKAREKAKKKAERRAKHALRNKQDDHDKLSTQAKSIKRKRCESESDEDSEIDSDVDDRDPNDFNLDHGDTNHQQPRHDTDINSPKRSNTDHHRQRKHRRKTKQSKTDNDGHLQHPGPEIKANYVKLTYIKSLTITKHDVAIAPKRVKLIVTRTAKGRAQDTTRLSESPPTRKRKSVLKSTESAPSNSIFQDDIADRFSDVQDLFGEDLDDADDGVTCEQDVVDSDLPTRCPGIYCKAKVPSQPSKALYASMKNYAILKRKDRLGDAPQTLRVAMDICMAISVQDRRGSYIRIAESCGWPVLDIDFRTVPERILAMRDDLNNIFNNPTARVCESKDKDVSVVSMVFIGHAPLQKASLFLWDYFLEDLKDDSVTLKTLGKLQILHTSKTVLDARPGYYGSKAAAVIMHTLFRLFLPTTSNASISPLTVAQFTTYFLAPYIAMSLIAEDMGIFIEQGYEEMIASNEVGQSLNPEEDDDEELEAIFKANLQLARMEAPTMQAPARQAAVSENDRLAADMLLQISREKPVRRSPQATPGHPAPEDTTIVKNHQTQLRRFYNLLLKRHIPEPTNASSGTRITRSKARREDNA</sequence>
<dbReference type="EMBL" id="MU268141">
    <property type="protein sequence ID" value="KAH7905692.1"/>
    <property type="molecule type" value="Genomic_DNA"/>
</dbReference>
<dbReference type="Proteomes" id="UP000790377">
    <property type="component" value="Unassembled WGS sequence"/>
</dbReference>
<name>A0ACB7ZYC5_9AGAM</name>
<accession>A0ACB7ZYC5</accession>
<proteinExistence type="predicted"/>
<comment type="caution">
    <text evidence="1">The sequence shown here is derived from an EMBL/GenBank/DDBJ whole genome shotgun (WGS) entry which is preliminary data.</text>
</comment>
<evidence type="ECO:0000313" key="2">
    <source>
        <dbReference type="Proteomes" id="UP000790377"/>
    </source>
</evidence>
<gene>
    <name evidence="1" type="ORF">BJ138DRAFT_1105781</name>
</gene>
<reference evidence="1" key="1">
    <citation type="journal article" date="2021" name="New Phytol.">
        <title>Evolutionary innovations through gain and loss of genes in the ectomycorrhizal Boletales.</title>
        <authorList>
            <person name="Wu G."/>
            <person name="Miyauchi S."/>
            <person name="Morin E."/>
            <person name="Kuo A."/>
            <person name="Drula E."/>
            <person name="Varga T."/>
            <person name="Kohler A."/>
            <person name="Feng B."/>
            <person name="Cao Y."/>
            <person name="Lipzen A."/>
            <person name="Daum C."/>
            <person name="Hundley H."/>
            <person name="Pangilinan J."/>
            <person name="Johnson J."/>
            <person name="Barry K."/>
            <person name="LaButti K."/>
            <person name="Ng V."/>
            <person name="Ahrendt S."/>
            <person name="Min B."/>
            <person name="Choi I.G."/>
            <person name="Park H."/>
            <person name="Plett J.M."/>
            <person name="Magnuson J."/>
            <person name="Spatafora J.W."/>
            <person name="Nagy L.G."/>
            <person name="Henrissat B."/>
            <person name="Grigoriev I.V."/>
            <person name="Yang Z.L."/>
            <person name="Xu J."/>
            <person name="Martin F.M."/>
        </authorList>
    </citation>
    <scope>NUCLEOTIDE SEQUENCE</scope>
    <source>
        <strain evidence="1">ATCC 28755</strain>
    </source>
</reference>
<evidence type="ECO:0000313" key="1">
    <source>
        <dbReference type="EMBL" id="KAH7905692.1"/>
    </source>
</evidence>
<protein>
    <submittedName>
        <fullName evidence="1">Uncharacterized protein</fullName>
    </submittedName>
</protein>
<keyword evidence="2" id="KW-1185">Reference proteome</keyword>
<organism evidence="1 2">
    <name type="scientific">Hygrophoropsis aurantiaca</name>
    <dbReference type="NCBI Taxonomy" id="72124"/>
    <lineage>
        <taxon>Eukaryota</taxon>
        <taxon>Fungi</taxon>
        <taxon>Dikarya</taxon>
        <taxon>Basidiomycota</taxon>
        <taxon>Agaricomycotina</taxon>
        <taxon>Agaricomycetes</taxon>
        <taxon>Agaricomycetidae</taxon>
        <taxon>Boletales</taxon>
        <taxon>Coniophorineae</taxon>
        <taxon>Hygrophoropsidaceae</taxon>
        <taxon>Hygrophoropsis</taxon>
    </lineage>
</organism>